<evidence type="ECO:0000259" key="2">
    <source>
        <dbReference type="Pfam" id="PF25791"/>
    </source>
</evidence>
<protein>
    <submittedName>
        <fullName evidence="5">BREX system P-loop protein BrxC</fullName>
    </submittedName>
</protein>
<feature type="domain" description="Probable ATP-binding protein BrxC winged helix-turn-helix" evidence="2">
    <location>
        <begin position="735"/>
        <end position="855"/>
    </location>
</feature>
<gene>
    <name evidence="5" type="primary">brxC</name>
    <name evidence="5" type="ORF">FZ041_07805</name>
</gene>
<dbReference type="AlphaFoldDB" id="A0A5D6WIY0"/>
<dbReference type="InterPro" id="IPR058037">
    <property type="entry name" value="BREX_BrxC_helical"/>
</dbReference>
<evidence type="ECO:0000313" key="5">
    <source>
        <dbReference type="EMBL" id="TYZ28541.1"/>
    </source>
</evidence>
<dbReference type="InterPro" id="IPR058036">
    <property type="entry name" value="BREX_BrxC_4th"/>
</dbReference>
<evidence type="ECO:0000256" key="1">
    <source>
        <dbReference type="SAM" id="MobiDB-lite"/>
    </source>
</evidence>
<accession>A0A5D6WIY0</accession>
<feature type="domain" description="Probable ATP-binding protein BrxC 4th six-stranded beta-sheet" evidence="4">
    <location>
        <begin position="558"/>
        <end position="726"/>
    </location>
</feature>
<feature type="compositionally biased region" description="Basic and acidic residues" evidence="1">
    <location>
        <begin position="1119"/>
        <end position="1136"/>
    </location>
</feature>
<dbReference type="InterPro" id="IPR027417">
    <property type="entry name" value="P-loop_NTPase"/>
</dbReference>
<dbReference type="Proteomes" id="UP000322783">
    <property type="component" value="Unassembled WGS sequence"/>
</dbReference>
<keyword evidence="6" id="KW-1185">Reference proteome</keyword>
<evidence type="ECO:0000259" key="4">
    <source>
        <dbReference type="Pfam" id="PF25796"/>
    </source>
</evidence>
<dbReference type="SUPFAM" id="SSF52540">
    <property type="entry name" value="P-loop containing nucleoside triphosphate hydrolases"/>
    <property type="match status" value="1"/>
</dbReference>
<dbReference type="EMBL" id="VTOZ01000014">
    <property type="protein sequence ID" value="TYZ28541.1"/>
    <property type="molecule type" value="Genomic_DNA"/>
</dbReference>
<dbReference type="RefSeq" id="WP_149189168.1">
    <property type="nucleotide sequence ID" value="NZ_VTOZ01000014.1"/>
</dbReference>
<feature type="domain" description="Probable ATP-binding protein BrxC alpha-helical" evidence="3">
    <location>
        <begin position="863"/>
        <end position="984"/>
    </location>
</feature>
<comment type="caution">
    <text evidence="5">The sequence shown here is derived from an EMBL/GenBank/DDBJ whole genome shotgun (WGS) entry which is preliminary data.</text>
</comment>
<dbReference type="Gene3D" id="3.40.50.300">
    <property type="entry name" value="P-loop containing nucleotide triphosphate hydrolases"/>
    <property type="match status" value="1"/>
</dbReference>
<sequence length="1189" mass="136136">MEIRNIFEKNINRPINGVIKVDQKDTDVIEQELDEYVITDELRKHFKAFFKYYCQAYDNPTADMGVWISGFFGSGKSHFLKMLSYLLSDMEVNGKRTSQRFIEKLKDVPELQEEIKKSATGNTDAILFNIDIEGPSDKTKTAVLRVFAKMFYNHLGFYGEDLKTARLEQFVSQQGKWEEFQEVFADVHGDSWKESRDVFGFLEDDIIVVLGRVLGMSEQSARDWFNGTEKAEISIAQLVREIKAYVDTKPDNYRLLFMMDEVGQYIGTDTDMLLNFQSLTEKLGSECGGKVWVIATGQEALDEVVKVRQDEFSRIMARFKTRLSLTSSSVDEVIQRRILAKNDEGKAALSKAYQETQASLDNLFLFKNATANLQGFKTETDFTANYPFVPYQFVLLQKVFYEVRKHGNTGKHLAGGERSMLSSFQEAAIQIQTKDEYALAPFYRFYDTMRGFLDSSINRVIDSCEKAANNDAGLELYDVDVLKCLYLIRYVENDLPGNADNIMILMADSLDMDKVNSRQKINASLERLLKQHYIGRTGDVFKFLTDEEQDIQREIDSTNVDTSKITERIGSLIFGDIYTAKKYRYDVRDFTFIGMVDDLSIGGNQGDILIQFLTSDSDRTESELRLITESKGRAIVVLSQESRYYELLEEAMRIRQYVNINAGKVKSAAAVGIIAIQEANAGRLEERVMEELATAIEQGIYYVDGEKISLRAGDAKNKINQAFEYLVTHVYRNYDLITHHVENNEEIADILKGNSQLALYTGKEENATAAKKIEDFLELRLQQKQRTTMGDIQKRYQDIPYGWREIDIAACMAVLIFNQKVTVKYGGDTVRASDPNIIDYLRKRTEIGKTLVQKHKMMSAQKIDAAVSFLEEYLQIMDIPKDENGLVEFILTKFKIQKQHYKELLIRYGGYHAVKYPGKMVLGKATEFIDRVLAKQIDNITLVDELLAVRDDFEEIMDSLDDVESFFESQVSLFDEAFYFEQNMTRDMDYLEETPEAIASLNKIRAILQVSDTQEYDYGRIHELTGLIADVRKAHEALLENYRQKNYEVINQCMNSIHAAGKNTAYVKEQIELANGYYLSQRKKIAANKSILELQGVAQGLFDYQDKAVRSIKSTIDSHERKLKEKAEPTKPEKKPATPIKPPKAKTLYRQTIFPAVTLHSSAEIESYLNKVAKELEAQLSAVDEIKIR</sequence>
<dbReference type="InterPro" id="IPR058038">
    <property type="entry name" value="BREX_BrxC_wHTH"/>
</dbReference>
<evidence type="ECO:0000313" key="6">
    <source>
        <dbReference type="Proteomes" id="UP000322783"/>
    </source>
</evidence>
<reference evidence="5 6" key="1">
    <citation type="submission" date="2019-08" db="EMBL/GenBank/DDBJ databases">
        <title>Selenomonas sp. mPRGC5 and Selenomonas sp. mPRGC8 isolated from ruminal fluid of dairy goat (Capra hircus).</title>
        <authorList>
            <person name="Poothong S."/>
            <person name="Nuengjamnong C."/>
            <person name="Tanasupawat S."/>
        </authorList>
    </citation>
    <scope>NUCLEOTIDE SEQUENCE [LARGE SCALE GENOMIC DNA]</scope>
    <source>
        <strain evidence="6">mPRGC8</strain>
    </source>
</reference>
<dbReference type="InterPro" id="IPR047679">
    <property type="entry name" value="BREX_BrxC"/>
</dbReference>
<organism evidence="5 6">
    <name type="scientific">Selenomonas caprae</name>
    <dbReference type="NCBI Taxonomy" id="2606905"/>
    <lineage>
        <taxon>Bacteria</taxon>
        <taxon>Bacillati</taxon>
        <taxon>Bacillota</taxon>
        <taxon>Negativicutes</taxon>
        <taxon>Selenomonadales</taxon>
        <taxon>Selenomonadaceae</taxon>
        <taxon>Selenomonas</taxon>
    </lineage>
</organism>
<evidence type="ECO:0000259" key="3">
    <source>
        <dbReference type="Pfam" id="PF25792"/>
    </source>
</evidence>
<dbReference type="NCBIfam" id="NF033441">
    <property type="entry name" value="BREX_BrxC"/>
    <property type="match status" value="1"/>
</dbReference>
<feature type="region of interest" description="Disordered" evidence="1">
    <location>
        <begin position="1119"/>
        <end position="1142"/>
    </location>
</feature>
<name>A0A5D6WIY0_9FIRM</name>
<dbReference type="Pfam" id="PF25792">
    <property type="entry name" value="BREX_BrxC_helical"/>
    <property type="match status" value="1"/>
</dbReference>
<dbReference type="Pfam" id="PF25796">
    <property type="entry name" value="BREX_BrxC_4th"/>
    <property type="match status" value="1"/>
</dbReference>
<dbReference type="Pfam" id="PF25791">
    <property type="entry name" value="WHD_BREX_BrxC"/>
    <property type="match status" value="1"/>
</dbReference>
<proteinExistence type="predicted"/>